<dbReference type="GeneID" id="94432722"/>
<dbReference type="Proteomes" id="UP000221165">
    <property type="component" value="Unassembled WGS sequence"/>
</dbReference>
<dbReference type="AlphaFoldDB" id="A0A2C6KGW6"/>
<dbReference type="RefSeq" id="XP_067918512.1">
    <property type="nucleotide sequence ID" value="XM_068069511.1"/>
</dbReference>
<evidence type="ECO:0000313" key="3">
    <source>
        <dbReference type="Proteomes" id="UP000221165"/>
    </source>
</evidence>
<name>A0A2C6KGW6_9APIC</name>
<accession>A0A2C6KGW6</accession>
<evidence type="ECO:0000256" key="1">
    <source>
        <dbReference type="SAM" id="SignalP"/>
    </source>
</evidence>
<dbReference type="VEuPathDB" id="ToxoDB:CSUI_009395"/>
<dbReference type="PROSITE" id="PS51257">
    <property type="entry name" value="PROKAR_LIPOPROTEIN"/>
    <property type="match status" value="1"/>
</dbReference>
<organism evidence="2 3">
    <name type="scientific">Cystoisospora suis</name>
    <dbReference type="NCBI Taxonomy" id="483139"/>
    <lineage>
        <taxon>Eukaryota</taxon>
        <taxon>Sar</taxon>
        <taxon>Alveolata</taxon>
        <taxon>Apicomplexa</taxon>
        <taxon>Conoidasida</taxon>
        <taxon>Coccidia</taxon>
        <taxon>Eucoccidiorida</taxon>
        <taxon>Eimeriorina</taxon>
        <taxon>Sarcocystidae</taxon>
        <taxon>Cystoisospora</taxon>
    </lineage>
</organism>
<gene>
    <name evidence="2" type="ORF">CSUI_009395</name>
</gene>
<keyword evidence="3" id="KW-1185">Reference proteome</keyword>
<evidence type="ECO:0000313" key="2">
    <source>
        <dbReference type="EMBL" id="PHJ16787.1"/>
    </source>
</evidence>
<sequence length="108" mass="11664">MHELPRRGPAAKRRLAGTVVWFCLFLSCCRPDHFLGNGTVTYHSGNLWSVLKPVPKLVFPGTATFTSAAPLFTEVVPGAQNSRCSSHARTSDCFVTLASKGSQGWCPA</sequence>
<feature type="chain" id="PRO_5013287942" description="Secreted protein" evidence="1">
    <location>
        <begin position="32"/>
        <end position="108"/>
    </location>
</feature>
<keyword evidence="1" id="KW-0732">Signal</keyword>
<protein>
    <recommendedName>
        <fullName evidence="4">Secreted protein</fullName>
    </recommendedName>
</protein>
<dbReference type="EMBL" id="MIGC01005591">
    <property type="protein sequence ID" value="PHJ16787.1"/>
    <property type="molecule type" value="Genomic_DNA"/>
</dbReference>
<evidence type="ECO:0008006" key="4">
    <source>
        <dbReference type="Google" id="ProtNLM"/>
    </source>
</evidence>
<feature type="signal peptide" evidence="1">
    <location>
        <begin position="1"/>
        <end position="31"/>
    </location>
</feature>
<proteinExistence type="predicted"/>
<comment type="caution">
    <text evidence="2">The sequence shown here is derived from an EMBL/GenBank/DDBJ whole genome shotgun (WGS) entry which is preliminary data.</text>
</comment>
<reference evidence="2 3" key="1">
    <citation type="journal article" date="2017" name="Int. J. Parasitol.">
        <title>The genome of the protozoan parasite Cystoisospora suis and a reverse vaccinology approach to identify vaccine candidates.</title>
        <authorList>
            <person name="Palmieri N."/>
            <person name="Shrestha A."/>
            <person name="Ruttkowski B."/>
            <person name="Beck T."/>
            <person name="Vogl C."/>
            <person name="Tomley F."/>
            <person name="Blake D.P."/>
            <person name="Joachim A."/>
        </authorList>
    </citation>
    <scope>NUCLEOTIDE SEQUENCE [LARGE SCALE GENOMIC DNA]</scope>
    <source>
        <strain evidence="2 3">Wien I</strain>
    </source>
</reference>